<dbReference type="InterPro" id="IPR032675">
    <property type="entry name" value="LRR_dom_sf"/>
</dbReference>
<dbReference type="OrthoDB" id="266138at2759"/>
<evidence type="ECO:0000256" key="5">
    <source>
        <dbReference type="SAM" id="MobiDB-lite"/>
    </source>
</evidence>
<name>A0A830HY33_9CHLO</name>
<dbReference type="EMBL" id="BNJQ01000039">
    <property type="protein sequence ID" value="GHP12162.1"/>
    <property type="molecule type" value="Genomic_DNA"/>
</dbReference>
<keyword evidence="3" id="KW-0677">Repeat</keyword>
<dbReference type="GO" id="GO:0005930">
    <property type="term" value="C:axoneme"/>
    <property type="evidence" value="ECO:0007669"/>
    <property type="project" value="UniProtKB-SubCell"/>
</dbReference>
<sequence length="949" mass="100081">MSLLTASHLLEALGLEEEEDGGVGGVGGSGLLSSSSSAAAAAAAAAVSADLGAHSSSGASASASASSGAISSSSSSSISSSAQSALAALTSLELLFHPAGFVPVAVADLLKDLREISLLHGRLVAPPPLGQTKAGGTVETIRLCHQPLLKSLRGVGACPSLSAVYVLHSGLVETNGLEQCPLLDTLWLTDNSVATLEPLAANANLRHVRAQSNLVEHLNGLERLAKLHTIKLAGNPIASLDDVALLGSLASLRDVSFHEAECSRHPCPFLLRECAPEADDGHEQQQHGSVILVDQRAYRRAVLSMLRQITVLDGCFAAASERTTADDAHIAAALSFSDDMERIRSRAATQLANLTAVVASAAQEHDRVRSALDEGFDACASSCVGLARAVEAVAKQRSADAARAAERLTAGLDACKARHRAVLEKYAEQLEEHQRRVDDAFERHEARVAKCANHWNCVLSELAGWAGAEERRRQDDHVGTFVMPVYPRDPEYVNAMDVLRRLANGGPQFRVLAIWRTSHPLAENRAAEVGTCVGWAALGGRAWCALAARGAPWPLCGKRDDDTPEEVPPSLLWSDYSTSGAFLSNDGDDDEAQEVVEEEEEEEDVASRSTAARGGASAAQPANTLLSWLTQSTLRMHLADACNDAIACDENSQQLPHVMPICLATAWMTNGGDNSTGVKPGVGVSKSTVGGDIAISSMIAAQAREQALSVSYVALVEPAPASDEAAIARLEAASSDMDVVGGKIPAPSPGKAAPSPDAKLTQHLDSNPPMGDAATTARLASLASGVACTHARPGDWLRDPWWELERRAADAVDPRAATPVEDDNKRPPFRVAQQRTTASTRRPSSDPRARPIPASKEETGRETSSSLADAVERQLAEIEEEAEALLRVHNAEARANLDAPLQRTLASLASEQAKLEKSISAHRAQLDVERDAQDDVIRTFQASVAASGM</sequence>
<feature type="compositionally biased region" description="Basic and acidic residues" evidence="5">
    <location>
        <begin position="843"/>
        <end position="861"/>
    </location>
</feature>
<gene>
    <name evidence="6" type="ORF">PPROV_001089000</name>
</gene>
<organism evidence="6 7">
    <name type="scientific">Pycnococcus provasolii</name>
    <dbReference type="NCBI Taxonomy" id="41880"/>
    <lineage>
        <taxon>Eukaryota</taxon>
        <taxon>Viridiplantae</taxon>
        <taxon>Chlorophyta</taxon>
        <taxon>Pseudoscourfieldiophyceae</taxon>
        <taxon>Pseudoscourfieldiales</taxon>
        <taxon>Pycnococcaceae</taxon>
        <taxon>Pycnococcus</taxon>
    </lineage>
</organism>
<dbReference type="Proteomes" id="UP000660262">
    <property type="component" value="Unassembled WGS sequence"/>
</dbReference>
<dbReference type="Gene3D" id="3.80.10.10">
    <property type="entry name" value="Ribonuclease Inhibitor"/>
    <property type="match status" value="1"/>
</dbReference>
<feature type="compositionally biased region" description="Low complexity" evidence="5">
    <location>
        <begin position="607"/>
        <end position="616"/>
    </location>
</feature>
<feature type="compositionally biased region" description="Polar residues" evidence="5">
    <location>
        <begin position="833"/>
        <end position="842"/>
    </location>
</feature>
<feature type="coiled-coil region" evidence="4">
    <location>
        <begin position="416"/>
        <end position="447"/>
    </location>
</feature>
<keyword evidence="7" id="KW-1185">Reference proteome</keyword>
<protein>
    <submittedName>
        <fullName evidence="6">Leucine rich repeat-containing protein</fullName>
    </submittedName>
</protein>
<feature type="compositionally biased region" description="Acidic residues" evidence="5">
    <location>
        <begin position="586"/>
        <end position="604"/>
    </location>
</feature>
<keyword evidence="4" id="KW-0175">Coiled coil</keyword>
<comment type="subcellular location">
    <subcellularLocation>
        <location evidence="1">Cytoplasm</location>
        <location evidence="1">Cytoskeleton</location>
        <location evidence="1">Cilium axoneme</location>
    </subcellularLocation>
</comment>
<dbReference type="InterPro" id="IPR050576">
    <property type="entry name" value="Cilia_flagella_integrity"/>
</dbReference>
<dbReference type="PANTHER" id="PTHR45973">
    <property type="entry name" value="PROTEIN PHOSPHATASE 1 REGULATORY SUBUNIT SDS22-RELATED"/>
    <property type="match status" value="1"/>
</dbReference>
<feature type="region of interest" description="Disordered" evidence="5">
    <location>
        <begin position="739"/>
        <end position="773"/>
    </location>
</feature>
<evidence type="ECO:0000256" key="2">
    <source>
        <dbReference type="ARBA" id="ARBA00022614"/>
    </source>
</evidence>
<keyword evidence="2" id="KW-0433">Leucine-rich repeat</keyword>
<feature type="compositionally biased region" description="Low complexity" evidence="5">
    <location>
        <begin position="741"/>
        <end position="759"/>
    </location>
</feature>
<feature type="region of interest" description="Disordered" evidence="5">
    <location>
        <begin position="583"/>
        <end position="616"/>
    </location>
</feature>
<reference evidence="6" key="1">
    <citation type="submission" date="2020-10" db="EMBL/GenBank/DDBJ databases">
        <title>Unveiling of a novel bifunctional photoreceptor, Dualchrome1, isolated from a cosmopolitan green alga.</title>
        <authorList>
            <person name="Suzuki S."/>
            <person name="Kawachi M."/>
        </authorList>
    </citation>
    <scope>NUCLEOTIDE SEQUENCE</scope>
    <source>
        <strain evidence="6">NIES 2893</strain>
    </source>
</reference>
<evidence type="ECO:0000313" key="6">
    <source>
        <dbReference type="EMBL" id="GHP12162.1"/>
    </source>
</evidence>
<evidence type="ECO:0000256" key="4">
    <source>
        <dbReference type="SAM" id="Coils"/>
    </source>
</evidence>
<evidence type="ECO:0000313" key="7">
    <source>
        <dbReference type="Proteomes" id="UP000660262"/>
    </source>
</evidence>
<dbReference type="SUPFAM" id="SSF52058">
    <property type="entry name" value="L domain-like"/>
    <property type="match status" value="1"/>
</dbReference>
<feature type="region of interest" description="Disordered" evidence="5">
    <location>
        <begin position="811"/>
        <end position="870"/>
    </location>
</feature>
<accession>A0A830HY33</accession>
<dbReference type="PANTHER" id="PTHR45973:SF35">
    <property type="entry name" value="LEUCINE-RICH REPEAT-CONTAINING PROTEIN 43"/>
    <property type="match status" value="1"/>
</dbReference>
<evidence type="ECO:0000256" key="3">
    <source>
        <dbReference type="ARBA" id="ARBA00022737"/>
    </source>
</evidence>
<dbReference type="AlphaFoldDB" id="A0A830HY33"/>
<comment type="caution">
    <text evidence="6">The sequence shown here is derived from an EMBL/GenBank/DDBJ whole genome shotgun (WGS) entry which is preliminary data.</text>
</comment>
<evidence type="ECO:0000256" key="1">
    <source>
        <dbReference type="ARBA" id="ARBA00004430"/>
    </source>
</evidence>
<proteinExistence type="predicted"/>